<name>A0ABR2FAC5_9ROSI</name>
<evidence type="ECO:0000256" key="7">
    <source>
        <dbReference type="RuleBase" id="RU363122"/>
    </source>
</evidence>
<feature type="transmembrane region" description="Helical" evidence="7">
    <location>
        <begin position="236"/>
        <end position="260"/>
    </location>
</feature>
<comment type="function">
    <text evidence="1 7">Probably involved in membrane trafficking.</text>
</comment>
<reference evidence="10 11" key="1">
    <citation type="journal article" date="2024" name="G3 (Bethesda)">
        <title>Genome assembly of Hibiscus sabdariffa L. provides insights into metabolisms of medicinal natural products.</title>
        <authorList>
            <person name="Kim T."/>
        </authorList>
    </citation>
    <scope>NUCLEOTIDE SEQUENCE [LARGE SCALE GENOMIC DNA]</scope>
    <source>
        <strain evidence="10">TK-2024</strain>
        <tissue evidence="10">Old leaves</tissue>
    </source>
</reference>
<comment type="caution">
    <text evidence="7">Lacks conserved residue(s) required for the propagation of feature annotation.</text>
</comment>
<evidence type="ECO:0000256" key="8">
    <source>
        <dbReference type="SAM" id="Coils"/>
    </source>
</evidence>
<keyword evidence="6 7" id="KW-0968">Cytoplasmic vesicle</keyword>
<keyword evidence="3 7" id="KW-0812">Transmembrane</keyword>
<evidence type="ECO:0000256" key="9">
    <source>
        <dbReference type="SAM" id="MobiDB-lite"/>
    </source>
</evidence>
<evidence type="ECO:0000313" key="11">
    <source>
        <dbReference type="Proteomes" id="UP001472677"/>
    </source>
</evidence>
<dbReference type="PANTHER" id="PTHR10687:SF51">
    <property type="entry name" value="SECRETORY CARRIER-ASSOCIATED MEMBRANE PROTEIN"/>
    <property type="match status" value="1"/>
</dbReference>
<keyword evidence="7" id="KW-1003">Cell membrane</keyword>
<evidence type="ECO:0000256" key="1">
    <source>
        <dbReference type="ARBA" id="ARBA00004003"/>
    </source>
</evidence>
<evidence type="ECO:0000256" key="6">
    <source>
        <dbReference type="ARBA" id="ARBA00023329"/>
    </source>
</evidence>
<comment type="subcellular location">
    <subcellularLocation>
        <location evidence="7">Cell membrane</location>
        <topology evidence="7">Multi-pass membrane protein</topology>
    </subcellularLocation>
    <subcellularLocation>
        <location evidence="7">Cytoplasmic vesicle</location>
        <location evidence="7">Secretory vesicle membrane</location>
        <topology evidence="7">Multi-pass membrane protein</topology>
    </subcellularLocation>
</comment>
<keyword evidence="7" id="KW-0813">Transport</keyword>
<proteinExistence type="inferred from homology"/>
<keyword evidence="8" id="KW-0175">Coiled coil</keyword>
<protein>
    <recommendedName>
        <fullName evidence="7">Secretory carrier-associated membrane protein</fullName>
        <shortName evidence="7">Secretory carrier membrane protein</shortName>
    </recommendedName>
</protein>
<evidence type="ECO:0000256" key="3">
    <source>
        <dbReference type="ARBA" id="ARBA00022692"/>
    </source>
</evidence>
<dbReference type="InterPro" id="IPR007273">
    <property type="entry name" value="SCAMP"/>
</dbReference>
<dbReference type="PANTHER" id="PTHR10687">
    <property type="entry name" value="SECRETORY CARRIER-ASSOCIATED MEMBRANE PROTEIN SCAMP"/>
    <property type="match status" value="1"/>
</dbReference>
<keyword evidence="11" id="KW-1185">Reference proteome</keyword>
<comment type="caution">
    <text evidence="10">The sequence shown here is derived from an EMBL/GenBank/DDBJ whole genome shotgun (WGS) entry which is preliminary data.</text>
</comment>
<feature type="transmembrane region" description="Helical" evidence="7">
    <location>
        <begin position="188"/>
        <end position="216"/>
    </location>
</feature>
<keyword evidence="5 7" id="KW-0472">Membrane</keyword>
<evidence type="ECO:0000256" key="2">
    <source>
        <dbReference type="ARBA" id="ARBA00010482"/>
    </source>
</evidence>
<feature type="coiled-coil region" evidence="8">
    <location>
        <begin position="49"/>
        <end position="79"/>
    </location>
</feature>
<dbReference type="Pfam" id="PF04144">
    <property type="entry name" value="SCAMP"/>
    <property type="match status" value="1"/>
</dbReference>
<dbReference type="Proteomes" id="UP001472677">
    <property type="component" value="Unassembled WGS sequence"/>
</dbReference>
<accession>A0ABR2FAC5</accession>
<keyword evidence="4 7" id="KW-1133">Transmembrane helix</keyword>
<evidence type="ECO:0000313" key="10">
    <source>
        <dbReference type="EMBL" id="KAK8575271.1"/>
    </source>
</evidence>
<evidence type="ECO:0000256" key="5">
    <source>
        <dbReference type="ARBA" id="ARBA00023136"/>
    </source>
</evidence>
<feature type="region of interest" description="Disordered" evidence="9">
    <location>
        <begin position="1"/>
        <end position="40"/>
    </location>
</feature>
<feature type="compositionally biased region" description="Polar residues" evidence="9">
    <location>
        <begin position="21"/>
        <end position="30"/>
    </location>
</feature>
<sequence length="291" mass="32668">MAAHRDRNPFDEEEDDVNPFSKPSQSSHTRLQALPPEPVSYNYDRNPAINVTLDKATNLQQKERELQAKEAELKKREEHRMKPCIALDQKFLLSSFAGVFLDLKNWPPFFPIIHHDIANEIPDYLHRMQYVAFSTFLGLGLCLFWNVIAVSTASIKGEGWVINFVAPSRHKDMAPCSHLLHHRCTRSLFAMVSSALSSLQIHICFCIYAAVAPPIVYGGLSFPGILSAIKVMSDHALVGIFYLVGFGLLCVETLLSIWVFQRVYRYFRGAGKAAEAKRSAARGAAMETVSL</sequence>
<feature type="compositionally biased region" description="Basic and acidic residues" evidence="9">
    <location>
        <begin position="1"/>
        <end position="10"/>
    </location>
</feature>
<dbReference type="EMBL" id="JBBPBM010000007">
    <property type="protein sequence ID" value="KAK8575271.1"/>
    <property type="molecule type" value="Genomic_DNA"/>
</dbReference>
<organism evidence="10 11">
    <name type="scientific">Hibiscus sabdariffa</name>
    <name type="common">roselle</name>
    <dbReference type="NCBI Taxonomy" id="183260"/>
    <lineage>
        <taxon>Eukaryota</taxon>
        <taxon>Viridiplantae</taxon>
        <taxon>Streptophyta</taxon>
        <taxon>Embryophyta</taxon>
        <taxon>Tracheophyta</taxon>
        <taxon>Spermatophyta</taxon>
        <taxon>Magnoliopsida</taxon>
        <taxon>eudicotyledons</taxon>
        <taxon>Gunneridae</taxon>
        <taxon>Pentapetalae</taxon>
        <taxon>rosids</taxon>
        <taxon>malvids</taxon>
        <taxon>Malvales</taxon>
        <taxon>Malvaceae</taxon>
        <taxon>Malvoideae</taxon>
        <taxon>Hibiscus</taxon>
    </lineage>
</organism>
<feature type="transmembrane region" description="Helical" evidence="7">
    <location>
        <begin position="130"/>
        <end position="148"/>
    </location>
</feature>
<gene>
    <name evidence="10" type="ORF">V6N12_062947</name>
</gene>
<evidence type="ECO:0000256" key="4">
    <source>
        <dbReference type="ARBA" id="ARBA00022989"/>
    </source>
</evidence>
<comment type="similarity">
    <text evidence="2 7">Belongs to the SCAMP family.</text>
</comment>